<proteinExistence type="predicted"/>
<keyword evidence="1" id="KW-1133">Transmembrane helix</keyword>
<dbReference type="PANTHER" id="PTHR40465:SF1">
    <property type="entry name" value="DUF6534 DOMAIN-CONTAINING PROTEIN"/>
    <property type="match status" value="1"/>
</dbReference>
<dbReference type="OrthoDB" id="2535105at2759"/>
<sequence>MICGVKWERWTRPRSFNARRVTSPNDESAFNPYTMIGPVVLGGLINASLFGCLVIQTYVYYANFAKDHRAIKVMVAAVFTTQIAHLICVSATLWSVAVSAYSDPSQFQVFPWGADAAILFTSITGALVEMYFAFRLWKLSKSFPLPLFALALCLVAQSLSLVITVKAFGMTSV</sequence>
<keyword evidence="1" id="KW-0812">Transmembrane</keyword>
<feature type="transmembrane region" description="Helical" evidence="1">
    <location>
        <begin position="145"/>
        <end position="168"/>
    </location>
</feature>
<protein>
    <submittedName>
        <fullName evidence="2">Uncharacterized protein</fullName>
    </submittedName>
</protein>
<accession>A0A1B7ME33</accession>
<evidence type="ECO:0000256" key="1">
    <source>
        <dbReference type="SAM" id="Phobius"/>
    </source>
</evidence>
<keyword evidence="1" id="KW-0472">Membrane</keyword>
<name>A0A1B7ME33_9AGAM</name>
<dbReference type="Proteomes" id="UP000092154">
    <property type="component" value="Unassembled WGS sequence"/>
</dbReference>
<keyword evidence="3" id="KW-1185">Reference proteome</keyword>
<gene>
    <name evidence="2" type="ORF">K503DRAFT_778012</name>
</gene>
<feature type="transmembrane region" description="Helical" evidence="1">
    <location>
        <begin position="35"/>
        <end position="61"/>
    </location>
</feature>
<feature type="transmembrane region" description="Helical" evidence="1">
    <location>
        <begin position="109"/>
        <end position="133"/>
    </location>
</feature>
<reference evidence="2 3" key="1">
    <citation type="submission" date="2016-06" db="EMBL/GenBank/DDBJ databases">
        <title>Comparative genomics of the ectomycorrhizal sister species Rhizopogon vinicolor and Rhizopogon vesiculosus (Basidiomycota: Boletales) reveals a divergence of the mating type B locus.</title>
        <authorList>
            <consortium name="DOE Joint Genome Institute"/>
            <person name="Mujic A.B."/>
            <person name="Kuo A."/>
            <person name="Tritt A."/>
            <person name="Lipzen A."/>
            <person name="Chen C."/>
            <person name="Johnson J."/>
            <person name="Sharma A."/>
            <person name="Barry K."/>
            <person name="Grigoriev I.V."/>
            <person name="Spatafora J.W."/>
        </authorList>
    </citation>
    <scope>NUCLEOTIDE SEQUENCE [LARGE SCALE GENOMIC DNA]</scope>
    <source>
        <strain evidence="2 3">AM-OR11-026</strain>
    </source>
</reference>
<dbReference type="STRING" id="1314800.A0A1B7ME33"/>
<feature type="non-terminal residue" evidence="2">
    <location>
        <position position="173"/>
    </location>
</feature>
<evidence type="ECO:0000313" key="3">
    <source>
        <dbReference type="Proteomes" id="UP000092154"/>
    </source>
</evidence>
<evidence type="ECO:0000313" key="2">
    <source>
        <dbReference type="EMBL" id="OAX30838.1"/>
    </source>
</evidence>
<dbReference type="EMBL" id="KV449865">
    <property type="protein sequence ID" value="OAX30838.1"/>
    <property type="molecule type" value="Genomic_DNA"/>
</dbReference>
<dbReference type="InParanoid" id="A0A1B7ME33"/>
<dbReference type="AlphaFoldDB" id="A0A1B7ME33"/>
<feature type="transmembrane region" description="Helical" evidence="1">
    <location>
        <begin position="73"/>
        <end position="97"/>
    </location>
</feature>
<dbReference type="PANTHER" id="PTHR40465">
    <property type="entry name" value="CHROMOSOME 1, WHOLE GENOME SHOTGUN SEQUENCE"/>
    <property type="match status" value="1"/>
</dbReference>
<organism evidence="2 3">
    <name type="scientific">Rhizopogon vinicolor AM-OR11-026</name>
    <dbReference type="NCBI Taxonomy" id="1314800"/>
    <lineage>
        <taxon>Eukaryota</taxon>
        <taxon>Fungi</taxon>
        <taxon>Dikarya</taxon>
        <taxon>Basidiomycota</taxon>
        <taxon>Agaricomycotina</taxon>
        <taxon>Agaricomycetes</taxon>
        <taxon>Agaricomycetidae</taxon>
        <taxon>Boletales</taxon>
        <taxon>Suillineae</taxon>
        <taxon>Rhizopogonaceae</taxon>
        <taxon>Rhizopogon</taxon>
    </lineage>
</organism>